<reference evidence="1 2" key="1">
    <citation type="submission" date="2019-03" db="EMBL/GenBank/DDBJ databases">
        <title>Genomic Encyclopedia of Type Strains, Phase IV (KMG-IV): sequencing the most valuable type-strain genomes for metagenomic binning, comparative biology and taxonomic classification.</title>
        <authorList>
            <person name="Goeker M."/>
        </authorList>
    </citation>
    <scope>NUCLEOTIDE SEQUENCE [LARGE SCALE GENOMIC DNA]</scope>
    <source>
        <strain evidence="1 2">DSM 101</strain>
    </source>
</reference>
<proteinExistence type="predicted"/>
<evidence type="ECO:0000313" key="2">
    <source>
        <dbReference type="Proteomes" id="UP000295030"/>
    </source>
</evidence>
<dbReference type="OrthoDB" id="8410304at2"/>
<organism evidence="1 2">
    <name type="scientific">Ancylobacter aquaticus</name>
    <dbReference type="NCBI Taxonomy" id="100"/>
    <lineage>
        <taxon>Bacteria</taxon>
        <taxon>Pseudomonadati</taxon>
        <taxon>Pseudomonadota</taxon>
        <taxon>Alphaproteobacteria</taxon>
        <taxon>Hyphomicrobiales</taxon>
        <taxon>Xanthobacteraceae</taxon>
        <taxon>Ancylobacter</taxon>
    </lineage>
</organism>
<dbReference type="AlphaFoldDB" id="A0A4R1I1B8"/>
<comment type="caution">
    <text evidence="1">The sequence shown here is derived from an EMBL/GenBank/DDBJ whole genome shotgun (WGS) entry which is preliminary data.</text>
</comment>
<protein>
    <submittedName>
        <fullName evidence="1">Uncharacterized protein</fullName>
    </submittedName>
</protein>
<dbReference type="EMBL" id="SMFY01000002">
    <property type="protein sequence ID" value="TCK28964.1"/>
    <property type="molecule type" value="Genomic_DNA"/>
</dbReference>
<evidence type="ECO:0000313" key="1">
    <source>
        <dbReference type="EMBL" id="TCK28964.1"/>
    </source>
</evidence>
<name>A0A4R1I1B8_ANCAQ</name>
<keyword evidence="2" id="KW-1185">Reference proteome</keyword>
<dbReference type="Proteomes" id="UP000295030">
    <property type="component" value="Unassembled WGS sequence"/>
</dbReference>
<gene>
    <name evidence="1" type="ORF">EV667_2980</name>
</gene>
<sequence length="211" mass="24349">MIRASLPDFLNTGCLGPVRPGATMEEIVALLGEPIKAIGERPPHATQQPYWIYGNLEINFAQPEDAAPYVEYLVINNPRRLRKKTRRVAPNLMLELHGLNACSRPSQFIRAIDDIDRIEVRLVNLILYPYVSITVDEFFEINFDHWAMDRVETPPPLRGYIRKLEIEARLADIFSLDRRRMSSKQVSEHMYPGRDAPFTVTGRDYLKALER</sequence>
<dbReference type="RefSeq" id="WP_131836057.1">
    <property type="nucleotide sequence ID" value="NZ_SMFY01000002.1"/>
</dbReference>
<accession>A0A4R1I1B8</accession>